<name>A0A7W6WG90_9HYPH</name>
<protein>
    <submittedName>
        <fullName evidence="1">Uncharacterized protein</fullName>
    </submittedName>
</protein>
<gene>
    <name evidence="1" type="ORF">GGE12_004210</name>
</gene>
<evidence type="ECO:0000313" key="2">
    <source>
        <dbReference type="Proteomes" id="UP000533641"/>
    </source>
</evidence>
<proteinExistence type="predicted"/>
<dbReference type="Proteomes" id="UP000533641">
    <property type="component" value="Unassembled WGS sequence"/>
</dbReference>
<sequence length="76" mass="8064">MTRHSLFIHVATSHQRRPTGWLAPSGVAITLSLENSLGVSAKISAITPADAFFNALGPMDAAVIDCPWAALKHKTP</sequence>
<reference evidence="1 2" key="1">
    <citation type="submission" date="2020-08" db="EMBL/GenBank/DDBJ databases">
        <title>Genomic Encyclopedia of Type Strains, Phase IV (KMG-V): Genome sequencing to study the core and pangenomes of soil and plant-associated prokaryotes.</title>
        <authorList>
            <person name="Whitman W."/>
        </authorList>
    </citation>
    <scope>NUCLEOTIDE SEQUENCE [LARGE SCALE GENOMIC DNA]</scope>
    <source>
        <strain evidence="1 2">SEMIA 402</strain>
    </source>
</reference>
<accession>A0A7W6WG90</accession>
<comment type="caution">
    <text evidence="1">The sequence shown here is derived from an EMBL/GenBank/DDBJ whole genome shotgun (WGS) entry which is preliminary data.</text>
</comment>
<organism evidence="1 2">
    <name type="scientific">Rhizobium mongolense</name>
    <dbReference type="NCBI Taxonomy" id="57676"/>
    <lineage>
        <taxon>Bacteria</taxon>
        <taxon>Pseudomonadati</taxon>
        <taxon>Pseudomonadota</taxon>
        <taxon>Alphaproteobacteria</taxon>
        <taxon>Hyphomicrobiales</taxon>
        <taxon>Rhizobiaceae</taxon>
        <taxon>Rhizobium/Agrobacterium group</taxon>
        <taxon>Rhizobium</taxon>
    </lineage>
</organism>
<evidence type="ECO:0000313" key="1">
    <source>
        <dbReference type="EMBL" id="MBB4276413.1"/>
    </source>
</evidence>
<dbReference type="AlphaFoldDB" id="A0A7W6WG90"/>
<dbReference type="EMBL" id="JACIGM010000009">
    <property type="protein sequence ID" value="MBB4276413.1"/>
    <property type="molecule type" value="Genomic_DNA"/>
</dbReference>